<gene>
    <name evidence="2" type="ORF">D3874_16760</name>
</gene>
<feature type="domain" description="GGDEF" evidence="1">
    <location>
        <begin position="34"/>
        <end position="145"/>
    </location>
</feature>
<dbReference type="EMBL" id="QYUK01000011">
    <property type="protein sequence ID" value="RJF88460.1"/>
    <property type="molecule type" value="Genomic_DNA"/>
</dbReference>
<dbReference type="InterPro" id="IPR000160">
    <property type="entry name" value="GGDEF_dom"/>
</dbReference>
<sequence length="158" mass="17069">MSQADHTGSIIAGSRQDLEARLRGEVNRGFRYFREFSVICLRPEAAEAAVDLVELANLLRPSDTIGEVEPGEYCIVAVESPLDLARRIAERILYHYVGRSPAPLSLGVAGFESAEDTAETILGRARTAQAFALAHGGNQVAALSRKGTITVSDFRLTP</sequence>
<dbReference type="AlphaFoldDB" id="A0A418WEP1"/>
<reference evidence="2 3" key="1">
    <citation type="submission" date="2018-09" db="EMBL/GenBank/DDBJ databases">
        <authorList>
            <person name="Zhu H."/>
        </authorList>
    </citation>
    <scope>NUCLEOTIDE SEQUENCE [LARGE SCALE GENOMIC DNA]</scope>
    <source>
        <strain evidence="2 3">K1W22B-8</strain>
    </source>
</reference>
<accession>A0A418WEP1</accession>
<dbReference type="InterPro" id="IPR043128">
    <property type="entry name" value="Rev_trsase/Diguanyl_cyclase"/>
</dbReference>
<evidence type="ECO:0000313" key="2">
    <source>
        <dbReference type="EMBL" id="RJF88460.1"/>
    </source>
</evidence>
<dbReference type="Gene3D" id="3.30.70.270">
    <property type="match status" value="1"/>
</dbReference>
<evidence type="ECO:0000259" key="1">
    <source>
        <dbReference type="PROSITE" id="PS50887"/>
    </source>
</evidence>
<proteinExistence type="predicted"/>
<comment type="caution">
    <text evidence="2">The sequence shown here is derived from an EMBL/GenBank/DDBJ whole genome shotgun (WGS) entry which is preliminary data.</text>
</comment>
<evidence type="ECO:0000313" key="3">
    <source>
        <dbReference type="Proteomes" id="UP000284605"/>
    </source>
</evidence>
<protein>
    <recommendedName>
        <fullName evidence="1">GGDEF domain-containing protein</fullName>
    </recommendedName>
</protein>
<organism evidence="2 3">
    <name type="scientific">Oleomonas cavernae</name>
    <dbReference type="NCBI Taxonomy" id="2320859"/>
    <lineage>
        <taxon>Bacteria</taxon>
        <taxon>Pseudomonadati</taxon>
        <taxon>Pseudomonadota</taxon>
        <taxon>Alphaproteobacteria</taxon>
        <taxon>Acetobacterales</taxon>
        <taxon>Acetobacteraceae</taxon>
        <taxon>Oleomonas</taxon>
    </lineage>
</organism>
<dbReference type="InterPro" id="IPR029787">
    <property type="entry name" value="Nucleotide_cyclase"/>
</dbReference>
<dbReference type="SUPFAM" id="SSF55073">
    <property type="entry name" value="Nucleotide cyclase"/>
    <property type="match status" value="1"/>
</dbReference>
<dbReference type="RefSeq" id="WP_119779095.1">
    <property type="nucleotide sequence ID" value="NZ_QYUK01000011.1"/>
</dbReference>
<keyword evidence="3" id="KW-1185">Reference proteome</keyword>
<dbReference type="PROSITE" id="PS50887">
    <property type="entry name" value="GGDEF"/>
    <property type="match status" value="1"/>
</dbReference>
<name>A0A418WEP1_9PROT</name>
<dbReference type="Proteomes" id="UP000284605">
    <property type="component" value="Unassembled WGS sequence"/>
</dbReference>